<evidence type="ECO:0000313" key="10">
    <source>
        <dbReference type="Proteomes" id="UP001595456"/>
    </source>
</evidence>
<evidence type="ECO:0000256" key="7">
    <source>
        <dbReference type="SAM" id="SignalP"/>
    </source>
</evidence>
<dbReference type="PROSITE" id="PS51704">
    <property type="entry name" value="GP_PDE"/>
    <property type="match status" value="1"/>
</dbReference>
<keyword evidence="4" id="KW-0319">Glycerol metabolism</keyword>
<dbReference type="InterPro" id="IPR030395">
    <property type="entry name" value="GP_PDE_dom"/>
</dbReference>
<dbReference type="SUPFAM" id="SSF51695">
    <property type="entry name" value="PLC-like phosphodiesterases"/>
    <property type="match status" value="1"/>
</dbReference>
<evidence type="ECO:0000313" key="9">
    <source>
        <dbReference type="EMBL" id="MFC3097193.1"/>
    </source>
</evidence>
<keyword evidence="3 7" id="KW-0732">Signal</keyword>
<dbReference type="RefSeq" id="WP_377922777.1">
    <property type="nucleotide sequence ID" value="NZ_JBANRO010000011.1"/>
</dbReference>
<comment type="catalytic activity">
    <reaction evidence="6">
        <text>a sn-glycero-3-phosphodiester + H2O = an alcohol + sn-glycerol 3-phosphate + H(+)</text>
        <dbReference type="Rhea" id="RHEA:12969"/>
        <dbReference type="ChEBI" id="CHEBI:15377"/>
        <dbReference type="ChEBI" id="CHEBI:15378"/>
        <dbReference type="ChEBI" id="CHEBI:30879"/>
        <dbReference type="ChEBI" id="CHEBI:57597"/>
        <dbReference type="ChEBI" id="CHEBI:83408"/>
        <dbReference type="EC" id="3.1.4.46"/>
    </reaction>
</comment>
<evidence type="ECO:0000256" key="3">
    <source>
        <dbReference type="ARBA" id="ARBA00022729"/>
    </source>
</evidence>
<feature type="domain" description="GP-PDE" evidence="8">
    <location>
        <begin position="29"/>
        <end position="345"/>
    </location>
</feature>
<sequence length="358" mass="38385">MGIRAALNGALAPLLLGLSLPAMAQGSDFLIIAHRGASGERPEHTLAAYDRAIDQGADYIEPDLVATKDGVLVARHENEISGTTDVADRPEFAGRRTTKLIDREEVSGWFTEDFTLAELRTLRARERLPQLRVANTAFDGLYQVPTLAEVIALVQAREAETGRRIGLYPEIKHPAYFLGIGHDLAAMLVEELHTAGYRNADDPVFIQSFEVMPLQRLDTMTDLRLVQLVSAQGGAADLPGTTYADMLSGEGLAGIAAYADGIGAELRLLLDDEGASTGLVDAAHAAGLVVHGWTLRKENAFLPFAARVGDDPAGIGCESRVLRALVEAGTDGVFTDDPGRSVTWRQGMENLLCTVIGD</sequence>
<reference evidence="10" key="1">
    <citation type="journal article" date="2019" name="Int. J. Syst. Evol. Microbiol.">
        <title>The Global Catalogue of Microorganisms (GCM) 10K type strain sequencing project: providing services to taxonomists for standard genome sequencing and annotation.</title>
        <authorList>
            <consortium name="The Broad Institute Genomics Platform"/>
            <consortium name="The Broad Institute Genome Sequencing Center for Infectious Disease"/>
            <person name="Wu L."/>
            <person name="Ma J."/>
        </authorList>
    </citation>
    <scope>NUCLEOTIDE SEQUENCE [LARGE SCALE GENOMIC DNA]</scope>
    <source>
        <strain evidence="10">KCTC 52607</strain>
    </source>
</reference>
<evidence type="ECO:0000256" key="4">
    <source>
        <dbReference type="ARBA" id="ARBA00022798"/>
    </source>
</evidence>
<dbReference type="CDD" id="cd08602">
    <property type="entry name" value="GDPD_ScGlpQ1_like"/>
    <property type="match status" value="1"/>
</dbReference>
<dbReference type="Proteomes" id="UP001595456">
    <property type="component" value="Unassembled WGS sequence"/>
</dbReference>
<dbReference type="InterPro" id="IPR017946">
    <property type="entry name" value="PLC-like_Pdiesterase_TIM-brl"/>
</dbReference>
<evidence type="ECO:0000256" key="5">
    <source>
        <dbReference type="ARBA" id="ARBA00022801"/>
    </source>
</evidence>
<keyword evidence="5" id="KW-0378">Hydrolase</keyword>
<comment type="caution">
    <text evidence="9">The sequence shown here is derived from an EMBL/GenBank/DDBJ whole genome shotgun (WGS) entry which is preliminary data.</text>
</comment>
<dbReference type="Gene3D" id="3.20.20.190">
    <property type="entry name" value="Phosphatidylinositol (PI) phosphodiesterase"/>
    <property type="match status" value="1"/>
</dbReference>
<proteinExistence type="inferred from homology"/>
<evidence type="ECO:0000256" key="6">
    <source>
        <dbReference type="ARBA" id="ARBA00047512"/>
    </source>
</evidence>
<protein>
    <recommendedName>
        <fullName evidence="2">glycerophosphodiester phosphodiesterase</fullName>
        <ecNumber evidence="2">3.1.4.46</ecNumber>
    </recommendedName>
</protein>
<dbReference type="EMBL" id="JBHRST010000007">
    <property type="protein sequence ID" value="MFC3097193.1"/>
    <property type="molecule type" value="Genomic_DNA"/>
</dbReference>
<dbReference type="EC" id="3.1.4.46" evidence="2"/>
<keyword evidence="10" id="KW-1185">Reference proteome</keyword>
<evidence type="ECO:0000259" key="8">
    <source>
        <dbReference type="PROSITE" id="PS51704"/>
    </source>
</evidence>
<name>A0ABV7E3J3_9SPHN</name>
<evidence type="ECO:0000256" key="2">
    <source>
        <dbReference type="ARBA" id="ARBA00012247"/>
    </source>
</evidence>
<evidence type="ECO:0000256" key="1">
    <source>
        <dbReference type="ARBA" id="ARBA00007277"/>
    </source>
</evidence>
<accession>A0ABV7E3J3</accession>
<organism evidence="9 10">
    <name type="scientific">Alteraurantiacibacter palmitatis</name>
    <dbReference type="NCBI Taxonomy" id="2054628"/>
    <lineage>
        <taxon>Bacteria</taxon>
        <taxon>Pseudomonadati</taxon>
        <taxon>Pseudomonadota</taxon>
        <taxon>Alphaproteobacteria</taxon>
        <taxon>Sphingomonadales</taxon>
        <taxon>Erythrobacteraceae</taxon>
        <taxon>Alteraurantiacibacter</taxon>
    </lineage>
</organism>
<feature type="chain" id="PRO_5046988312" description="glycerophosphodiester phosphodiesterase" evidence="7">
    <location>
        <begin position="25"/>
        <end position="358"/>
    </location>
</feature>
<dbReference type="PANTHER" id="PTHR43620">
    <property type="entry name" value="GLYCEROPHOSPHORYL DIESTER PHOSPHODIESTERASE"/>
    <property type="match status" value="1"/>
</dbReference>
<dbReference type="PANTHER" id="PTHR43620:SF7">
    <property type="entry name" value="GLYCEROPHOSPHODIESTER PHOSPHODIESTERASE GDPD5-RELATED"/>
    <property type="match status" value="1"/>
</dbReference>
<comment type="similarity">
    <text evidence="1">Belongs to the glycerophosphoryl diester phosphodiesterase family.</text>
</comment>
<feature type="signal peptide" evidence="7">
    <location>
        <begin position="1"/>
        <end position="24"/>
    </location>
</feature>
<dbReference type="Pfam" id="PF03009">
    <property type="entry name" value="GDPD"/>
    <property type="match status" value="1"/>
</dbReference>
<gene>
    <name evidence="9" type="ORF">ACFODU_05195</name>
</gene>